<dbReference type="Proteomes" id="UP000297348">
    <property type="component" value="Unassembled WGS sequence"/>
</dbReference>
<sequence length="337" mass="36076">MKKLILVTGGNGFLATHIIKELLTHGYAVRATLRSLSKATPVKRALTHHHVPHLDALSFVVANLTQDADWAAAMTGVDAVMSVAAPVFVNGESVDGKISHAAQVGVQRILRAATTAGVNRVIMTGNLGAVGFSNFSRTKPVTPTDWTDPAQPGLSPYEKSKLLAEQAAWQFVKTHPQAPQLVTVNAGAMLGPSLSDHVSGSFGILTRLIDGKPTPNLTINVVDVRDVAHMHVLALQTPNAAGHRFIAVAPTPIDMRTVIQLIKTTQPTLALKLPRHLLPTTLIHLLAPFNAEVRTANLMLKLNHHVSTQSATTFLNWHAQYSSTQAVVAALDSLANR</sequence>
<dbReference type="Pfam" id="PF01370">
    <property type="entry name" value="Epimerase"/>
    <property type="match status" value="1"/>
</dbReference>
<proteinExistence type="inferred from homology"/>
<keyword evidence="5" id="KW-1185">Reference proteome</keyword>
<dbReference type="InterPro" id="IPR050425">
    <property type="entry name" value="NAD(P)_dehydrat-like"/>
</dbReference>
<comment type="caution">
    <text evidence="4">The sequence shown here is derived from an EMBL/GenBank/DDBJ whole genome shotgun (WGS) entry which is preliminary data.</text>
</comment>
<comment type="similarity">
    <text evidence="2">Belongs to the NAD(P)-dependent epimerase/dehydratase family. Dihydroflavonol-4-reductase subfamily.</text>
</comment>
<evidence type="ECO:0000256" key="2">
    <source>
        <dbReference type="ARBA" id="ARBA00023445"/>
    </source>
</evidence>
<gene>
    <name evidence="4" type="ORF">EGT51_02650</name>
</gene>
<accession>A0A4Z0JEC0</accession>
<evidence type="ECO:0000313" key="4">
    <source>
        <dbReference type="EMBL" id="TGD19753.1"/>
    </source>
</evidence>
<protein>
    <submittedName>
        <fullName evidence="4">NAD-dependent epimerase/dehydratase family protein</fullName>
    </submittedName>
</protein>
<dbReference type="PANTHER" id="PTHR10366:SF564">
    <property type="entry name" value="STEROL-4-ALPHA-CARBOXYLATE 3-DEHYDROGENASE, DECARBOXYLATING"/>
    <property type="match status" value="1"/>
</dbReference>
<dbReference type="GO" id="GO:0016616">
    <property type="term" value="F:oxidoreductase activity, acting on the CH-OH group of donors, NAD or NADP as acceptor"/>
    <property type="evidence" value="ECO:0007669"/>
    <property type="project" value="TreeGrafter"/>
</dbReference>
<dbReference type="PANTHER" id="PTHR10366">
    <property type="entry name" value="NAD DEPENDENT EPIMERASE/DEHYDRATASE"/>
    <property type="match status" value="1"/>
</dbReference>
<dbReference type="InterPro" id="IPR001509">
    <property type="entry name" value="Epimerase_deHydtase"/>
</dbReference>
<reference evidence="4 5" key="1">
    <citation type="submission" date="2018-10" db="EMBL/GenBank/DDBJ databases">
        <title>Lactobacillus sp. R7 and Lactobacillus sp. R19 isolated from fermented mustard green product of Taiwan.</title>
        <authorList>
            <person name="Lin S.-T."/>
        </authorList>
    </citation>
    <scope>NUCLEOTIDE SEQUENCE [LARGE SCALE GENOMIC DNA]</scope>
    <source>
        <strain evidence="4 5">BCRC 81129</strain>
    </source>
</reference>
<feature type="domain" description="NAD-dependent epimerase/dehydratase" evidence="3">
    <location>
        <begin position="5"/>
        <end position="243"/>
    </location>
</feature>
<name>A0A4Z0JEC0_9LACO</name>
<evidence type="ECO:0000256" key="1">
    <source>
        <dbReference type="ARBA" id="ARBA00023002"/>
    </source>
</evidence>
<dbReference type="AlphaFoldDB" id="A0A4Z0JEC0"/>
<dbReference type="RefSeq" id="WP_135367255.1">
    <property type="nucleotide sequence ID" value="NZ_RKLX01000003.1"/>
</dbReference>
<dbReference type="SUPFAM" id="SSF51735">
    <property type="entry name" value="NAD(P)-binding Rossmann-fold domains"/>
    <property type="match status" value="1"/>
</dbReference>
<dbReference type="InterPro" id="IPR036291">
    <property type="entry name" value="NAD(P)-bd_dom_sf"/>
</dbReference>
<evidence type="ECO:0000313" key="5">
    <source>
        <dbReference type="Proteomes" id="UP000297348"/>
    </source>
</evidence>
<dbReference type="Gene3D" id="3.40.50.720">
    <property type="entry name" value="NAD(P)-binding Rossmann-like Domain"/>
    <property type="match status" value="1"/>
</dbReference>
<evidence type="ECO:0000259" key="3">
    <source>
        <dbReference type="Pfam" id="PF01370"/>
    </source>
</evidence>
<keyword evidence="1" id="KW-0560">Oxidoreductase</keyword>
<organism evidence="4 5">
    <name type="scientific">Levilactobacillus suantsaiihabitans</name>
    <dbReference type="NCBI Taxonomy" id="2487722"/>
    <lineage>
        <taxon>Bacteria</taxon>
        <taxon>Bacillati</taxon>
        <taxon>Bacillota</taxon>
        <taxon>Bacilli</taxon>
        <taxon>Lactobacillales</taxon>
        <taxon>Lactobacillaceae</taxon>
        <taxon>Levilactobacillus</taxon>
    </lineage>
</organism>
<dbReference type="EMBL" id="RKLX01000003">
    <property type="protein sequence ID" value="TGD19753.1"/>
    <property type="molecule type" value="Genomic_DNA"/>
</dbReference>
<dbReference type="OrthoDB" id="9778052at2"/>